<dbReference type="EMBL" id="PRLG01000022">
    <property type="protein sequence ID" value="PYY27155.1"/>
    <property type="molecule type" value="Genomic_DNA"/>
</dbReference>
<keyword evidence="1" id="KW-0808">Transferase</keyword>
<dbReference type="Proteomes" id="UP000247459">
    <property type="component" value="Unassembled WGS sequence"/>
</dbReference>
<reference evidence="1 2" key="1">
    <citation type="submission" date="2018-01" db="EMBL/GenBank/DDBJ databases">
        <title>Genome sequence of the PGP bacterium Paenibacillus illinoisensis E3.</title>
        <authorList>
            <person name="Rolli E."/>
            <person name="Marasco R."/>
            <person name="Bessem C."/>
            <person name="Michoud G."/>
            <person name="Gaiarsa S."/>
            <person name="Borin S."/>
            <person name="Daffonchio D."/>
        </authorList>
    </citation>
    <scope>NUCLEOTIDE SEQUENCE [LARGE SCALE GENOMIC DNA]</scope>
    <source>
        <strain evidence="1 2">E3</strain>
    </source>
</reference>
<proteinExistence type="predicted"/>
<dbReference type="Pfam" id="PF02583">
    <property type="entry name" value="Trns_repr_metal"/>
    <property type="match status" value="1"/>
</dbReference>
<dbReference type="GO" id="GO:0003677">
    <property type="term" value="F:DNA binding"/>
    <property type="evidence" value="ECO:0007669"/>
    <property type="project" value="InterPro"/>
</dbReference>
<dbReference type="InterPro" id="IPR003735">
    <property type="entry name" value="Metal_Tscrpt_repr"/>
</dbReference>
<organism evidence="1 2">
    <name type="scientific">Paenibacillus illinoisensis</name>
    <dbReference type="NCBI Taxonomy" id="59845"/>
    <lineage>
        <taxon>Bacteria</taxon>
        <taxon>Bacillati</taxon>
        <taxon>Bacillota</taxon>
        <taxon>Bacilli</taxon>
        <taxon>Bacillales</taxon>
        <taxon>Paenibacillaceae</taxon>
        <taxon>Paenibacillus</taxon>
    </lineage>
</organism>
<dbReference type="EC" id="2.7.3.9" evidence="1"/>
<dbReference type="GO" id="GO:0008965">
    <property type="term" value="F:phosphoenolpyruvate-protein phosphotransferase activity"/>
    <property type="evidence" value="ECO:0007669"/>
    <property type="project" value="UniProtKB-EC"/>
</dbReference>
<dbReference type="PANTHER" id="PTHR33677:SF3">
    <property type="entry name" value="COPPER-SENSING TRANSCRIPTIONAL REPRESSOR RICR"/>
    <property type="match status" value="1"/>
</dbReference>
<accession>A0A2W0CFN5</accession>
<dbReference type="PANTHER" id="PTHR33677">
    <property type="entry name" value="TRANSCRIPTIONAL REPRESSOR FRMR-RELATED"/>
    <property type="match status" value="1"/>
</dbReference>
<dbReference type="GO" id="GO:0046872">
    <property type="term" value="F:metal ion binding"/>
    <property type="evidence" value="ECO:0007669"/>
    <property type="project" value="InterPro"/>
</dbReference>
<evidence type="ECO:0000313" key="2">
    <source>
        <dbReference type="Proteomes" id="UP000247459"/>
    </source>
</evidence>
<gene>
    <name evidence="1" type="ORF">PIL02S_04654</name>
</gene>
<name>A0A2W0CFN5_9BACL</name>
<dbReference type="InterPro" id="IPR038390">
    <property type="entry name" value="Metal_Tscrpt_repr_sf"/>
</dbReference>
<protein>
    <submittedName>
        <fullName evidence="1">Copper-sensing transcriptional repressor CsoR</fullName>
        <ecNumber evidence="1">2.7.3.9</ecNumber>
    </submittedName>
</protein>
<evidence type="ECO:0000313" key="1">
    <source>
        <dbReference type="EMBL" id="PYY27155.1"/>
    </source>
</evidence>
<dbReference type="GO" id="GO:0045892">
    <property type="term" value="P:negative regulation of DNA-templated transcription"/>
    <property type="evidence" value="ECO:0007669"/>
    <property type="project" value="UniProtKB-ARBA"/>
</dbReference>
<dbReference type="AlphaFoldDB" id="A0A2W0CFN5"/>
<dbReference type="RefSeq" id="WP_258377758.1">
    <property type="nucleotide sequence ID" value="NZ_PRLG01000022.1"/>
</dbReference>
<dbReference type="Gene3D" id="1.20.58.1000">
    <property type="entry name" value="Metal-sensitive repressor, helix protomer"/>
    <property type="match status" value="1"/>
</dbReference>
<sequence>MPIRLNRIEGKIRRIKGLIEKDNYCDQVLNQISAAEAGLNDVSNVLLRGRIEDFVVDRDQ</sequence>
<comment type="caution">
    <text evidence="1">The sequence shown here is derived from an EMBL/GenBank/DDBJ whole genome shotgun (WGS) entry which is preliminary data.</text>
</comment>